<dbReference type="Gene3D" id="1.10.420.10">
    <property type="entry name" value="Peroxidase, domain 2"/>
    <property type="match status" value="1"/>
</dbReference>
<dbReference type="EMBL" id="QEFC01003702">
    <property type="protein sequence ID" value="KAE9447195.1"/>
    <property type="molecule type" value="Genomic_DNA"/>
</dbReference>
<evidence type="ECO:0000256" key="9">
    <source>
        <dbReference type="PIRSR" id="PIRSR600823-3"/>
    </source>
</evidence>
<dbReference type="EC" id="1.11.1.7" evidence="3"/>
<dbReference type="OrthoDB" id="2113341at2759"/>
<dbReference type="GO" id="GO:0046872">
    <property type="term" value="F:metal ion binding"/>
    <property type="evidence" value="ECO:0007669"/>
    <property type="project" value="UniProtKB-KW"/>
</dbReference>
<keyword evidence="10" id="KW-1015">Disulfide bond</keyword>
<dbReference type="InterPro" id="IPR002016">
    <property type="entry name" value="Haem_peroxidase"/>
</dbReference>
<reference evidence="13 14" key="1">
    <citation type="journal article" date="2019" name="Genome Biol. Evol.">
        <title>The Rhododendron genome and chromosomal organization provide insight into shared whole-genome duplications across the heath family (Ericaceae).</title>
        <authorList>
            <person name="Soza V.L."/>
            <person name="Lindsley D."/>
            <person name="Waalkes A."/>
            <person name="Ramage E."/>
            <person name="Patwardhan R.P."/>
            <person name="Burton J.N."/>
            <person name="Adey A."/>
            <person name="Kumar A."/>
            <person name="Qiu R."/>
            <person name="Shendure J."/>
            <person name="Hall B."/>
        </authorList>
    </citation>
    <scope>NUCLEOTIDE SEQUENCE [LARGE SCALE GENOMIC DNA]</scope>
    <source>
        <strain evidence="13">RSF 1966-606</strain>
    </source>
</reference>
<dbReference type="InterPro" id="IPR000823">
    <property type="entry name" value="Peroxidase_pln"/>
</dbReference>
<organism evidence="13 14">
    <name type="scientific">Rhododendron williamsianum</name>
    <dbReference type="NCBI Taxonomy" id="262921"/>
    <lineage>
        <taxon>Eukaryota</taxon>
        <taxon>Viridiplantae</taxon>
        <taxon>Streptophyta</taxon>
        <taxon>Embryophyta</taxon>
        <taxon>Tracheophyta</taxon>
        <taxon>Spermatophyta</taxon>
        <taxon>Magnoliopsida</taxon>
        <taxon>eudicotyledons</taxon>
        <taxon>Gunneridae</taxon>
        <taxon>Pentapetalae</taxon>
        <taxon>asterids</taxon>
        <taxon>Ericales</taxon>
        <taxon>Ericaceae</taxon>
        <taxon>Ericoideae</taxon>
        <taxon>Rhodoreae</taxon>
        <taxon>Rhododendron</taxon>
    </lineage>
</organism>
<feature type="disulfide bond" evidence="10">
    <location>
        <begin position="50"/>
        <end position="235"/>
    </location>
</feature>
<keyword evidence="4" id="KW-0575">Peroxidase</keyword>
<gene>
    <name evidence="13" type="ORF">C3L33_20893</name>
</gene>
<dbReference type="PRINTS" id="PR00458">
    <property type="entry name" value="PEROXIDASE"/>
</dbReference>
<dbReference type="PRINTS" id="PR00461">
    <property type="entry name" value="PLPEROXIDASE"/>
</dbReference>
<dbReference type="GO" id="GO:0140825">
    <property type="term" value="F:lactoperoxidase activity"/>
    <property type="evidence" value="ECO:0007669"/>
    <property type="project" value="UniProtKB-EC"/>
</dbReference>
<evidence type="ECO:0000259" key="12">
    <source>
        <dbReference type="PROSITE" id="PS50873"/>
    </source>
</evidence>
<dbReference type="SUPFAM" id="SSF48113">
    <property type="entry name" value="Heme-dependent peroxidases"/>
    <property type="match status" value="1"/>
</dbReference>
<feature type="binding site" evidence="9">
    <location>
        <position position="5"/>
    </location>
    <ligand>
        <name>Ca(2+)</name>
        <dbReference type="ChEBI" id="CHEBI:29108"/>
        <label>1</label>
    </ligand>
</feature>
<comment type="caution">
    <text evidence="13">The sequence shown here is derived from an EMBL/GenBank/DDBJ whole genome shotgun (WGS) entry which is preliminary data.</text>
</comment>
<feature type="non-terminal residue" evidence="13">
    <location>
        <position position="1"/>
    </location>
</feature>
<feature type="binding site" evidence="9">
    <location>
        <position position="17"/>
    </location>
    <ligand>
        <name>Ca(2+)</name>
        <dbReference type="ChEBI" id="CHEBI:29108"/>
        <label>1</label>
    </ligand>
</feature>
<comment type="cofactor">
    <cofactor evidence="9">
        <name>Ca(2+)</name>
        <dbReference type="ChEBI" id="CHEBI:29108"/>
    </cofactor>
    <text evidence="9">Binds 2 calcium ions per subunit.</text>
</comment>
<keyword evidence="6 9" id="KW-0479">Metal-binding</keyword>
<accession>A0A6A4KN86</accession>
<proteinExistence type="inferred from homology"/>
<feature type="domain" description="Plant heme peroxidase family profile" evidence="12">
    <location>
        <begin position="1"/>
        <end position="239"/>
    </location>
</feature>
<dbReference type="Gene3D" id="1.10.520.10">
    <property type="match status" value="1"/>
</dbReference>
<keyword evidence="7" id="KW-0560">Oxidoreductase</keyword>
<dbReference type="PANTHER" id="PTHR31388:SF34">
    <property type="entry name" value="PEROXIDASE 10"/>
    <property type="match status" value="1"/>
</dbReference>
<evidence type="ECO:0000256" key="8">
    <source>
        <dbReference type="ARBA" id="ARBA00023004"/>
    </source>
</evidence>
<dbReference type="InterPro" id="IPR010255">
    <property type="entry name" value="Haem_peroxidase_sf"/>
</dbReference>
<evidence type="ECO:0000256" key="7">
    <source>
        <dbReference type="ARBA" id="ARBA00023002"/>
    </source>
</evidence>
<evidence type="ECO:0000313" key="14">
    <source>
        <dbReference type="Proteomes" id="UP000428333"/>
    </source>
</evidence>
<feature type="binding site" evidence="9">
    <location>
        <position position="159"/>
    </location>
    <ligand>
        <name>Ca(2+)</name>
        <dbReference type="ChEBI" id="CHEBI:29108"/>
        <label>2</label>
    </ligand>
</feature>
<name>A0A6A4KN86_9ERIC</name>
<dbReference type="PANTHER" id="PTHR31388">
    <property type="entry name" value="PEROXIDASE 72-RELATED"/>
    <property type="match status" value="1"/>
</dbReference>
<evidence type="ECO:0000256" key="6">
    <source>
        <dbReference type="ARBA" id="ARBA00022723"/>
    </source>
</evidence>
<dbReference type="GO" id="GO:0020037">
    <property type="term" value="F:heme binding"/>
    <property type="evidence" value="ECO:0007669"/>
    <property type="project" value="InterPro"/>
</dbReference>
<evidence type="ECO:0000256" key="4">
    <source>
        <dbReference type="ARBA" id="ARBA00022559"/>
    </source>
</evidence>
<keyword evidence="9" id="KW-0106">Calcium</keyword>
<dbReference type="Pfam" id="PF00141">
    <property type="entry name" value="peroxidase"/>
    <property type="match status" value="2"/>
</dbReference>
<comment type="catalytic activity">
    <reaction evidence="1">
        <text>2 a phenolic donor + H2O2 = 2 a phenolic radical donor + 2 H2O</text>
        <dbReference type="Rhea" id="RHEA:56136"/>
        <dbReference type="ChEBI" id="CHEBI:15377"/>
        <dbReference type="ChEBI" id="CHEBI:16240"/>
        <dbReference type="ChEBI" id="CHEBI:139520"/>
        <dbReference type="ChEBI" id="CHEBI:139521"/>
        <dbReference type="EC" id="1.11.1.7"/>
    </reaction>
</comment>
<protein>
    <recommendedName>
        <fullName evidence="3">peroxidase</fullName>
        <ecNumber evidence="3">1.11.1.7</ecNumber>
    </recommendedName>
</protein>
<sequence>GCDGSVLLDDTKRFKGEKNALPNRNSLRGFEVIDTIKADVERACPSTVSCADILTLAAREAFSNQEGLSGTFHWAGVLVRSLDYSKPFSNSKQGFVLLSVGANRWTYHRLCSMFHIQEEAFQLQRLWKARSYSRFSLLSGLRSTCPNVDKSNTKLAPLDTATAYMFDNTYYDNLVSNSGLLESDQALMGDPVAASLVSSYSMYPYMFSQDFGASMVKMGSIGVLTGQVGEIRKKCGSVNS</sequence>
<feature type="binding site" evidence="9">
    <location>
        <position position="167"/>
    </location>
    <ligand>
        <name>Ca(2+)</name>
        <dbReference type="ChEBI" id="CHEBI:29108"/>
        <label>2</label>
    </ligand>
</feature>
<dbReference type="PROSITE" id="PS50873">
    <property type="entry name" value="PEROXIDASE_4"/>
    <property type="match status" value="1"/>
</dbReference>
<feature type="binding site" evidence="9">
    <location>
        <position position="3"/>
    </location>
    <ligand>
        <name>Ca(2+)</name>
        <dbReference type="ChEBI" id="CHEBI:29108"/>
        <label>1</label>
    </ligand>
</feature>
<evidence type="ECO:0000256" key="5">
    <source>
        <dbReference type="ARBA" id="ARBA00022617"/>
    </source>
</evidence>
<feature type="binding site" evidence="9">
    <location>
        <position position="1"/>
    </location>
    <ligand>
        <name>Ca(2+)</name>
        <dbReference type="ChEBI" id="CHEBI:29108"/>
        <label>1</label>
    </ligand>
</feature>
<keyword evidence="14" id="KW-1185">Reference proteome</keyword>
<keyword evidence="8" id="KW-0408">Iron</keyword>
<evidence type="ECO:0000256" key="1">
    <source>
        <dbReference type="ARBA" id="ARBA00000189"/>
    </source>
</evidence>
<comment type="cofactor">
    <cofactor evidence="2">
        <name>heme b</name>
        <dbReference type="ChEBI" id="CHEBI:60344"/>
    </cofactor>
</comment>
<dbReference type="GO" id="GO:0006979">
    <property type="term" value="P:response to oxidative stress"/>
    <property type="evidence" value="ECO:0007669"/>
    <property type="project" value="InterPro"/>
</dbReference>
<keyword evidence="5" id="KW-0349">Heme</keyword>
<feature type="binding site" evidence="9">
    <location>
        <position position="162"/>
    </location>
    <ligand>
        <name>Ca(2+)</name>
        <dbReference type="ChEBI" id="CHEBI:29108"/>
        <label>2</label>
    </ligand>
</feature>
<evidence type="ECO:0000256" key="11">
    <source>
        <dbReference type="RuleBase" id="RU004241"/>
    </source>
</evidence>
<evidence type="ECO:0000256" key="10">
    <source>
        <dbReference type="PIRSR" id="PIRSR600823-5"/>
    </source>
</evidence>
<dbReference type="Proteomes" id="UP000428333">
    <property type="component" value="Linkage Group LG13"/>
</dbReference>
<dbReference type="AlphaFoldDB" id="A0A6A4KN86"/>
<evidence type="ECO:0000256" key="2">
    <source>
        <dbReference type="ARBA" id="ARBA00001970"/>
    </source>
</evidence>
<evidence type="ECO:0000313" key="13">
    <source>
        <dbReference type="EMBL" id="KAE9447195.1"/>
    </source>
</evidence>
<comment type="similarity">
    <text evidence="11">Belongs to the peroxidase family.</text>
</comment>
<evidence type="ECO:0000256" key="3">
    <source>
        <dbReference type="ARBA" id="ARBA00012313"/>
    </source>
</evidence>